<dbReference type="Gene3D" id="3.10.10.10">
    <property type="entry name" value="HIV Type 1 Reverse Transcriptase, subunit A, domain 1"/>
    <property type="match status" value="1"/>
</dbReference>
<reference evidence="6" key="2">
    <citation type="submission" date="2025-05" db="UniProtKB">
        <authorList>
            <consortium name="EnsemblMetazoa"/>
        </authorList>
    </citation>
    <scope>IDENTIFICATION</scope>
    <source>
        <strain evidence="6">Foshan</strain>
    </source>
</reference>
<keyword evidence="4" id="KW-0255">Endonuclease</keyword>
<feature type="region of interest" description="Disordered" evidence="5">
    <location>
        <begin position="360"/>
        <end position="408"/>
    </location>
</feature>
<dbReference type="InterPro" id="IPR021109">
    <property type="entry name" value="Peptidase_aspartic_dom_sf"/>
</dbReference>
<dbReference type="RefSeq" id="XP_062713845.1">
    <property type="nucleotide sequence ID" value="XM_062857861.1"/>
</dbReference>
<dbReference type="SUPFAM" id="SSF56672">
    <property type="entry name" value="DNA/RNA polymerases"/>
    <property type="match status" value="1"/>
</dbReference>
<evidence type="ECO:0000256" key="2">
    <source>
        <dbReference type="ARBA" id="ARBA00022695"/>
    </source>
</evidence>
<name>A0ABM1XYB3_AEDAL</name>
<dbReference type="PANTHER" id="PTHR37984:SF5">
    <property type="entry name" value="PROTEIN NYNRIN-LIKE"/>
    <property type="match status" value="1"/>
</dbReference>
<proteinExistence type="predicted"/>
<keyword evidence="2" id="KW-0548">Nucleotidyltransferase</keyword>
<keyword evidence="4" id="KW-0378">Hydrolase</keyword>
<evidence type="ECO:0000313" key="7">
    <source>
        <dbReference type="Proteomes" id="UP000069940"/>
    </source>
</evidence>
<evidence type="ECO:0000256" key="3">
    <source>
        <dbReference type="ARBA" id="ARBA00022722"/>
    </source>
</evidence>
<evidence type="ECO:0000256" key="5">
    <source>
        <dbReference type="SAM" id="MobiDB-lite"/>
    </source>
</evidence>
<keyword evidence="7" id="KW-1185">Reference proteome</keyword>
<dbReference type="InterPro" id="IPR050951">
    <property type="entry name" value="Retrovirus_Pol_polyprotein"/>
</dbReference>
<evidence type="ECO:0000256" key="1">
    <source>
        <dbReference type="ARBA" id="ARBA00022679"/>
    </source>
</evidence>
<protein>
    <recommendedName>
        <fullName evidence="8">Reverse transcriptase domain-containing protein</fullName>
    </recommendedName>
</protein>
<accession>A0ABM1XYB3</accession>
<dbReference type="InterPro" id="IPR043128">
    <property type="entry name" value="Rev_trsase/Diguanyl_cyclase"/>
</dbReference>
<dbReference type="PANTHER" id="PTHR37984">
    <property type="entry name" value="PROTEIN CBG26694"/>
    <property type="match status" value="1"/>
</dbReference>
<evidence type="ECO:0000313" key="6">
    <source>
        <dbReference type="EnsemblMetazoa" id="AALFPA23_003961.P4664"/>
    </source>
</evidence>
<reference evidence="7" key="1">
    <citation type="journal article" date="2015" name="Proc. Natl. Acad. Sci. U.S.A.">
        <title>Genome sequence of the Asian Tiger mosquito, Aedes albopictus, reveals insights into its biology, genetics, and evolution.</title>
        <authorList>
            <person name="Chen X.G."/>
            <person name="Jiang X."/>
            <person name="Gu J."/>
            <person name="Xu M."/>
            <person name="Wu Y."/>
            <person name="Deng Y."/>
            <person name="Zhang C."/>
            <person name="Bonizzoni M."/>
            <person name="Dermauw W."/>
            <person name="Vontas J."/>
            <person name="Armbruster P."/>
            <person name="Huang X."/>
            <person name="Yang Y."/>
            <person name="Zhang H."/>
            <person name="He W."/>
            <person name="Peng H."/>
            <person name="Liu Y."/>
            <person name="Wu K."/>
            <person name="Chen J."/>
            <person name="Lirakis M."/>
            <person name="Topalis P."/>
            <person name="Van Leeuwen T."/>
            <person name="Hall A.B."/>
            <person name="Jiang X."/>
            <person name="Thorpe C."/>
            <person name="Mueller R.L."/>
            <person name="Sun C."/>
            <person name="Waterhouse R.M."/>
            <person name="Yan G."/>
            <person name="Tu Z.J."/>
            <person name="Fang X."/>
            <person name="James A.A."/>
        </authorList>
    </citation>
    <scope>NUCLEOTIDE SEQUENCE [LARGE SCALE GENOMIC DNA]</scope>
    <source>
        <strain evidence="7">Foshan</strain>
    </source>
</reference>
<dbReference type="InterPro" id="IPR043502">
    <property type="entry name" value="DNA/RNA_pol_sf"/>
</dbReference>
<sequence length="408" mass="46053">MNRLKMEMSDESGDDSSGEYMCMNVTSINKVSEPCLVEVSIEGKSVKMEIDCGSAVSVMGIITYITLFNQPLHKSNRKLIVVDGGNLKVFGETKVTVNFKNIIKSVSLVIIDNSEANNNHRFIPLLGREWLDVFIPNWRDTFQTSINVHNVSINDQVSCLSDIESKFSNVFKKDFSTPILGYEAELVLKDDKPIFKRAYEVPYRLRERVCEYLDKLENENVITPVKTSEWASPVIVLIKKNNQIRLVVDCKVSINKLIIPNTYPLPVAQDLFARLSGCKVFCALDLEGAYTQLSLSKKSRRFMVINTIKGLYIHLFVAIGNVITNAHRNQLKISKAETPTMNVMVPVTSTKRNRVVTVAEEEASTTSGSFQPEQTNSKPPSDPEAILPALRRSSRTKRRKVNEDFVYM</sequence>
<dbReference type="EnsemblMetazoa" id="AALFPA23_003961.R4664">
    <property type="protein sequence ID" value="AALFPA23_003961.P4664"/>
    <property type="gene ID" value="AALFPA23_003961"/>
</dbReference>
<feature type="compositionally biased region" description="Polar residues" evidence="5">
    <location>
        <begin position="364"/>
        <end position="379"/>
    </location>
</feature>
<dbReference type="Gene3D" id="3.30.70.270">
    <property type="match status" value="1"/>
</dbReference>
<dbReference type="GeneID" id="134290683"/>
<keyword evidence="1" id="KW-0808">Transferase</keyword>
<organism evidence="6 7">
    <name type="scientific">Aedes albopictus</name>
    <name type="common">Asian tiger mosquito</name>
    <name type="synonym">Stegomyia albopicta</name>
    <dbReference type="NCBI Taxonomy" id="7160"/>
    <lineage>
        <taxon>Eukaryota</taxon>
        <taxon>Metazoa</taxon>
        <taxon>Ecdysozoa</taxon>
        <taxon>Arthropoda</taxon>
        <taxon>Hexapoda</taxon>
        <taxon>Insecta</taxon>
        <taxon>Pterygota</taxon>
        <taxon>Neoptera</taxon>
        <taxon>Endopterygota</taxon>
        <taxon>Diptera</taxon>
        <taxon>Nematocera</taxon>
        <taxon>Culicoidea</taxon>
        <taxon>Culicidae</taxon>
        <taxon>Culicinae</taxon>
        <taxon>Aedini</taxon>
        <taxon>Aedes</taxon>
        <taxon>Stegomyia</taxon>
    </lineage>
</organism>
<dbReference type="Gene3D" id="2.40.70.10">
    <property type="entry name" value="Acid Proteases"/>
    <property type="match status" value="1"/>
</dbReference>
<dbReference type="Proteomes" id="UP000069940">
    <property type="component" value="Unassembled WGS sequence"/>
</dbReference>
<evidence type="ECO:0000256" key="4">
    <source>
        <dbReference type="ARBA" id="ARBA00022759"/>
    </source>
</evidence>
<evidence type="ECO:0008006" key="8">
    <source>
        <dbReference type="Google" id="ProtNLM"/>
    </source>
</evidence>
<dbReference type="SUPFAM" id="SSF50630">
    <property type="entry name" value="Acid proteases"/>
    <property type="match status" value="1"/>
</dbReference>
<keyword evidence="3" id="KW-0540">Nuclease</keyword>